<dbReference type="AlphaFoldDB" id="A0A507FG69"/>
<dbReference type="InterPro" id="IPR009000">
    <property type="entry name" value="Transl_B-barrel_sf"/>
</dbReference>
<comment type="caution">
    <text evidence="1">The sequence shown here is derived from an EMBL/GenBank/DDBJ whole genome shotgun (WGS) entry which is preliminary data.</text>
</comment>
<dbReference type="SUPFAM" id="SSF55186">
    <property type="entry name" value="ThrRS/AlaRS common domain"/>
    <property type="match status" value="1"/>
</dbReference>
<name>A0A507FG69_9FUNG</name>
<dbReference type="PANTHER" id="PTHR43462:SF2">
    <property type="entry name" value="THREONYL AND ALANYL TRNA SYNTHETASE SECOND ADDITIONAL DOMAIN-CONTAINING PROTEIN"/>
    <property type="match status" value="1"/>
</dbReference>
<evidence type="ECO:0000313" key="2">
    <source>
        <dbReference type="Proteomes" id="UP000320333"/>
    </source>
</evidence>
<dbReference type="InterPro" id="IPR018163">
    <property type="entry name" value="Thr/Ala-tRNA-synth_IIc_edit"/>
</dbReference>
<gene>
    <name evidence="1" type="primary">ALA1</name>
    <name evidence="1" type="ORF">CcCBS67573_g04468</name>
</gene>
<dbReference type="STRING" id="246404.A0A507FG69"/>
<proteinExistence type="predicted"/>
<dbReference type="GO" id="GO:0016874">
    <property type="term" value="F:ligase activity"/>
    <property type="evidence" value="ECO:0007669"/>
    <property type="project" value="UniProtKB-KW"/>
</dbReference>
<dbReference type="OrthoDB" id="2143635at2759"/>
<dbReference type="PANTHER" id="PTHR43462">
    <property type="entry name" value="ALANYL-TRNA EDITING PROTEIN"/>
    <property type="match status" value="1"/>
</dbReference>
<sequence>MTTNSESASLPATTRVYFTDSYLFSLSGAIVLAAETDTASPDRHRIVLDRTIFHPQGGGQPSDKGTIHLNGIVFNVDSLHNDRETGVIEHIGSYASTIASDASSRVHDGKQTFQVGSVVNLSIDEPMRRMHCRLHSAGHLLDSMMKRVRPDLVAASGNHAPGMSWVNYTGEVDAAERSAVKEALQAVVDEQMCGENVVVTVDLDEGTMRRSVRFGLYDASIHARFSANLRRIPLALVFSRDIKPSLNRHLATSKTRYATSNSPRDIRKALVKLVGQQSADTLLSSKGFAFRADALLPTLDHLTNKFGEKNAVRLLSTSGFCAHHETLIPVFETLADQLGTKPAVMLHSSNSFCARAETLLPVLNDLSEKLGTKSAVSLLSTNGFCTRVDALIPVLDMLSEKIGTKSAVSLLSDGSFCARVDALLPVLDMLSEKIGTKSAVSLLSTNSFCTRVDSLLPVLDMLSEKLETESAVALLSTDSFSARVETLLPILNSLSEEVGKESAVALLSKDSFCARADTLLPVLDILTKAIGLKAAVALLSRDCFCARAESLLPVLDELSDKLGAESAVRLLSCNSFCVRVDELMAKFPAIQAVLGEEGAIRVLSNGSLASMDALQWQEFMEFIRNTQRGDVMSYLGSAGRMAKCKKVGWGKCADLYRHASQQEKTRAGFERLVDAYAQQAL</sequence>
<keyword evidence="2" id="KW-1185">Reference proteome</keyword>
<organism evidence="1 2">
    <name type="scientific">Chytriomyces confervae</name>
    <dbReference type="NCBI Taxonomy" id="246404"/>
    <lineage>
        <taxon>Eukaryota</taxon>
        <taxon>Fungi</taxon>
        <taxon>Fungi incertae sedis</taxon>
        <taxon>Chytridiomycota</taxon>
        <taxon>Chytridiomycota incertae sedis</taxon>
        <taxon>Chytridiomycetes</taxon>
        <taxon>Chytridiales</taxon>
        <taxon>Chytriomycetaceae</taxon>
        <taxon>Chytriomyces</taxon>
    </lineage>
</organism>
<dbReference type="Gene3D" id="3.30.980.10">
    <property type="entry name" value="Threonyl-trna Synthetase, Chain A, domain 2"/>
    <property type="match status" value="1"/>
</dbReference>
<dbReference type="InterPro" id="IPR051335">
    <property type="entry name" value="Alanyl-tRNA_Editing_Enzymes"/>
</dbReference>
<keyword evidence="1" id="KW-0436">Ligase</keyword>
<dbReference type="Gene3D" id="2.40.30.130">
    <property type="match status" value="1"/>
</dbReference>
<evidence type="ECO:0000313" key="1">
    <source>
        <dbReference type="EMBL" id="TPX74266.1"/>
    </source>
</evidence>
<dbReference type="Proteomes" id="UP000320333">
    <property type="component" value="Unassembled WGS sequence"/>
</dbReference>
<protein>
    <submittedName>
        <fullName evidence="1">Alanine---tRNA ligase</fullName>
    </submittedName>
</protein>
<accession>A0A507FG69</accession>
<dbReference type="EMBL" id="QEAP01000135">
    <property type="protein sequence ID" value="TPX74266.1"/>
    <property type="molecule type" value="Genomic_DNA"/>
</dbReference>
<dbReference type="SUPFAM" id="SSF50447">
    <property type="entry name" value="Translation proteins"/>
    <property type="match status" value="1"/>
</dbReference>
<reference evidence="1 2" key="1">
    <citation type="journal article" date="2019" name="Sci. Rep.">
        <title>Comparative genomics of chytrid fungi reveal insights into the obligate biotrophic and pathogenic lifestyle of Synchytrium endobioticum.</title>
        <authorList>
            <person name="van de Vossenberg B.T.L.H."/>
            <person name="Warris S."/>
            <person name="Nguyen H.D.T."/>
            <person name="van Gent-Pelzer M.P.E."/>
            <person name="Joly D.L."/>
            <person name="van de Geest H.C."/>
            <person name="Bonants P.J.M."/>
            <person name="Smith D.S."/>
            <person name="Levesque C.A."/>
            <person name="van der Lee T.A.J."/>
        </authorList>
    </citation>
    <scope>NUCLEOTIDE SEQUENCE [LARGE SCALE GENOMIC DNA]</scope>
    <source>
        <strain evidence="1 2">CBS 675.73</strain>
    </source>
</reference>
<dbReference type="GO" id="GO:0000166">
    <property type="term" value="F:nucleotide binding"/>
    <property type="evidence" value="ECO:0007669"/>
    <property type="project" value="InterPro"/>
</dbReference>